<organism evidence="11 12">
    <name type="scientific">Hypholoma sublateritium (strain FD-334 SS-4)</name>
    <dbReference type="NCBI Taxonomy" id="945553"/>
    <lineage>
        <taxon>Eukaryota</taxon>
        <taxon>Fungi</taxon>
        <taxon>Dikarya</taxon>
        <taxon>Basidiomycota</taxon>
        <taxon>Agaricomycotina</taxon>
        <taxon>Agaricomycetes</taxon>
        <taxon>Agaricomycetidae</taxon>
        <taxon>Agaricales</taxon>
        <taxon>Agaricineae</taxon>
        <taxon>Strophariaceae</taxon>
        <taxon>Hypholoma</taxon>
    </lineage>
</organism>
<evidence type="ECO:0000256" key="3">
    <source>
        <dbReference type="ARBA" id="ARBA00023002"/>
    </source>
</evidence>
<sequence length="525" mass="56210">MRSLLSPFALSLITTVYGSIGPKANLFIENNIVSPDGFSRSAVLAGASASSSSFPGPLITGKKGDVFNLNVVNNLSDTSMLVSTSIHWHGVFQRGSSWADGPVGVTQCPITPGSSFEYQFNVFGQTGTYWYHSHYSTQYCDGLRGAMVLYDPEDPFLSLYDVDDDSTVITLADWYHTVAPILDASAAPPKADSVLINGLGRYSGNLTAPLAVIQVTPNKRYRFRLVSMSCDPNFIFSIDNHTMTVIEVDGNNVFPLVVDSIQIYAGQRYSFVLHANQQVSNYWVRALPNVGGATGFTGGVNSAILRYVGAAASEPVTPQIASILALNETQLHPLVTPAAPGPEFPSTSNITVFPLAYNIALTNGEFTVNNVPFESPSVPVLLQILSGASTAQTLLPSGSVYVLPPNRVIEINIPGGAPGAPHPIHLHGHSFAVVRSAGSTVYNYDNPVIRDVVNSGTSTSDNVTIRFETNNAGPWIMHCHIDWHLSKGLAIVMAEDIPDIANGNPPAAWDQLCPAFDALPAQTFT</sequence>
<dbReference type="EMBL" id="KN817553">
    <property type="protein sequence ID" value="KJA22018.1"/>
    <property type="molecule type" value="Genomic_DNA"/>
</dbReference>
<dbReference type="Pfam" id="PF07732">
    <property type="entry name" value="Cu-oxidase_3"/>
    <property type="match status" value="1"/>
</dbReference>
<dbReference type="Pfam" id="PF07731">
    <property type="entry name" value="Cu-oxidase_2"/>
    <property type="match status" value="1"/>
</dbReference>
<dbReference type="InterPro" id="IPR011706">
    <property type="entry name" value="Cu-oxidase_C"/>
</dbReference>
<dbReference type="AlphaFoldDB" id="A0A0D2MEJ4"/>
<dbReference type="PROSITE" id="PS00079">
    <property type="entry name" value="MULTICOPPER_OXIDASE1"/>
    <property type="match status" value="2"/>
</dbReference>
<dbReference type="CDD" id="cd13903">
    <property type="entry name" value="CuRO_3_Tv-LCC_like"/>
    <property type="match status" value="1"/>
</dbReference>
<evidence type="ECO:0000256" key="1">
    <source>
        <dbReference type="ARBA" id="ARBA00010609"/>
    </source>
</evidence>
<dbReference type="InterPro" id="IPR011707">
    <property type="entry name" value="Cu-oxidase-like_N"/>
</dbReference>
<dbReference type="PROSITE" id="PS00080">
    <property type="entry name" value="MULTICOPPER_OXIDASE2"/>
    <property type="match status" value="1"/>
</dbReference>
<dbReference type="Gene3D" id="2.60.40.420">
    <property type="entry name" value="Cupredoxins - blue copper proteins"/>
    <property type="match status" value="3"/>
</dbReference>
<evidence type="ECO:0000256" key="6">
    <source>
        <dbReference type="ARBA" id="ARBA00023180"/>
    </source>
</evidence>
<dbReference type="GO" id="GO:0016491">
    <property type="term" value="F:oxidoreductase activity"/>
    <property type="evidence" value="ECO:0007669"/>
    <property type="project" value="UniProtKB-KW"/>
</dbReference>
<feature type="domain" description="Plastocyanin-like" evidence="8">
    <location>
        <begin position="166"/>
        <end position="310"/>
    </location>
</feature>
<feature type="domain" description="Plastocyanin-like" evidence="9">
    <location>
        <begin position="375"/>
        <end position="496"/>
    </location>
</feature>
<reference evidence="12" key="1">
    <citation type="submission" date="2014-04" db="EMBL/GenBank/DDBJ databases">
        <title>Evolutionary Origins and Diversification of the Mycorrhizal Mutualists.</title>
        <authorList>
            <consortium name="DOE Joint Genome Institute"/>
            <consortium name="Mycorrhizal Genomics Consortium"/>
            <person name="Kohler A."/>
            <person name="Kuo A."/>
            <person name="Nagy L.G."/>
            <person name="Floudas D."/>
            <person name="Copeland A."/>
            <person name="Barry K.W."/>
            <person name="Cichocki N."/>
            <person name="Veneault-Fourrey C."/>
            <person name="LaButti K."/>
            <person name="Lindquist E.A."/>
            <person name="Lipzen A."/>
            <person name="Lundell T."/>
            <person name="Morin E."/>
            <person name="Murat C."/>
            <person name="Riley R."/>
            <person name="Ohm R."/>
            <person name="Sun H."/>
            <person name="Tunlid A."/>
            <person name="Henrissat B."/>
            <person name="Grigoriev I.V."/>
            <person name="Hibbett D.S."/>
            <person name="Martin F."/>
        </authorList>
    </citation>
    <scope>NUCLEOTIDE SEQUENCE [LARGE SCALE GENOMIC DNA]</scope>
    <source>
        <strain evidence="12">FD-334 SS-4</strain>
    </source>
</reference>
<accession>A0A0D2MEJ4</accession>
<keyword evidence="3" id="KW-0560">Oxidoreductase</keyword>
<protein>
    <submittedName>
        <fullName evidence="11">Multicopper oxidase</fullName>
    </submittedName>
</protein>
<dbReference type="SUPFAM" id="SSF49503">
    <property type="entry name" value="Cupredoxins"/>
    <property type="match status" value="3"/>
</dbReference>
<dbReference type="InterPro" id="IPR002355">
    <property type="entry name" value="Cu_oxidase_Cu_BS"/>
</dbReference>
<evidence type="ECO:0000259" key="10">
    <source>
        <dbReference type="Pfam" id="PF07732"/>
    </source>
</evidence>
<keyword evidence="2" id="KW-0479">Metal-binding</keyword>
<evidence type="ECO:0000259" key="8">
    <source>
        <dbReference type="Pfam" id="PF00394"/>
    </source>
</evidence>
<keyword evidence="12" id="KW-1185">Reference proteome</keyword>
<evidence type="ECO:0000313" key="12">
    <source>
        <dbReference type="Proteomes" id="UP000054270"/>
    </source>
</evidence>
<dbReference type="FunFam" id="2.60.40.420:FF:000045">
    <property type="entry name" value="Laccase 2"/>
    <property type="match status" value="1"/>
</dbReference>
<dbReference type="InterPro" id="IPR033138">
    <property type="entry name" value="Cu_oxidase_CS"/>
</dbReference>
<dbReference type="PANTHER" id="PTHR11709">
    <property type="entry name" value="MULTI-COPPER OXIDASE"/>
    <property type="match status" value="1"/>
</dbReference>
<keyword evidence="4" id="KW-0186">Copper</keyword>
<dbReference type="InterPro" id="IPR045087">
    <property type="entry name" value="Cu-oxidase_fam"/>
</dbReference>
<dbReference type="OrthoDB" id="2121828at2759"/>
<keyword evidence="5" id="KW-1015">Disulfide bond</keyword>
<evidence type="ECO:0000256" key="7">
    <source>
        <dbReference type="SAM" id="SignalP"/>
    </source>
</evidence>
<name>A0A0D2MEJ4_HYPSF</name>
<dbReference type="STRING" id="945553.A0A0D2MEJ4"/>
<evidence type="ECO:0000256" key="2">
    <source>
        <dbReference type="ARBA" id="ARBA00022723"/>
    </source>
</evidence>
<evidence type="ECO:0000313" key="11">
    <source>
        <dbReference type="EMBL" id="KJA22018.1"/>
    </source>
</evidence>
<gene>
    <name evidence="11" type="ORF">HYPSUDRAFT_671197</name>
</gene>
<dbReference type="GO" id="GO:0005507">
    <property type="term" value="F:copper ion binding"/>
    <property type="evidence" value="ECO:0007669"/>
    <property type="project" value="InterPro"/>
</dbReference>
<feature type="signal peptide" evidence="7">
    <location>
        <begin position="1"/>
        <end position="18"/>
    </location>
</feature>
<evidence type="ECO:0000256" key="4">
    <source>
        <dbReference type="ARBA" id="ARBA00023008"/>
    </source>
</evidence>
<dbReference type="Proteomes" id="UP000054270">
    <property type="component" value="Unassembled WGS sequence"/>
</dbReference>
<dbReference type="InterPro" id="IPR001117">
    <property type="entry name" value="Cu-oxidase_2nd"/>
</dbReference>
<dbReference type="Pfam" id="PF00394">
    <property type="entry name" value="Cu-oxidase"/>
    <property type="match status" value="1"/>
</dbReference>
<proteinExistence type="inferred from homology"/>
<dbReference type="InterPro" id="IPR008972">
    <property type="entry name" value="Cupredoxin"/>
</dbReference>
<evidence type="ECO:0000259" key="9">
    <source>
        <dbReference type="Pfam" id="PF07731"/>
    </source>
</evidence>
<dbReference type="PANTHER" id="PTHR11709:SF511">
    <property type="entry name" value="LACCASE"/>
    <property type="match status" value="1"/>
</dbReference>
<keyword evidence="7" id="KW-0732">Signal</keyword>
<dbReference type="OMA" id="WYHSHQV"/>
<feature type="domain" description="Plastocyanin-like" evidence="10">
    <location>
        <begin position="52"/>
        <end position="153"/>
    </location>
</feature>
<comment type="similarity">
    <text evidence="1">Belongs to the multicopper oxidase family.</text>
</comment>
<keyword evidence="6" id="KW-0325">Glycoprotein</keyword>
<evidence type="ECO:0000256" key="5">
    <source>
        <dbReference type="ARBA" id="ARBA00023157"/>
    </source>
</evidence>
<feature type="chain" id="PRO_5002246908" evidence="7">
    <location>
        <begin position="19"/>
        <end position="525"/>
    </location>
</feature>